<keyword evidence="13" id="KW-0560">Oxidoreductase</keyword>
<name>A0A6J6D2H6_9ZZZZ</name>
<dbReference type="NCBIfam" id="NF010478">
    <property type="entry name" value="PRK13903.1"/>
    <property type="match status" value="1"/>
</dbReference>
<evidence type="ECO:0000256" key="12">
    <source>
        <dbReference type="ARBA" id="ARBA00022984"/>
    </source>
</evidence>
<sequence length="354" mass="37992">MSQENNLALKDLTTIGVGGLPAEIFIAKTRDDLVEHTLAVWRSGDDWLLLGGGSNLVVADQVSDLRVIKVETLGIEPVRSKDESKVVVRVQAGEDWDAFVAHTVKLGLAGIEAMSGIPGTVGASPVQNIGAYGQELSDTVLRMEFVDYATREVAVLEARDLQFGYRDSVIKRGRPGVITWVEFELQDLGGLSRPLYSTQIAADLGVEMGAQVALADVRNSVLKLRARKGMVLDVNDPDSVSCGSFFTNPIVSDRVARALPSDAPKYESEEDDGLTVKLSAAWLIENSGIEKGFRLAGSKAAISSKHSLAIVNSGGASAEEIIQLAEYVQTRVANKFGINLVPEPNLIGFEANKN</sequence>
<dbReference type="PANTHER" id="PTHR21071:SF4">
    <property type="entry name" value="UDP-N-ACETYLENOLPYRUVOYLGLUCOSAMINE REDUCTASE"/>
    <property type="match status" value="1"/>
</dbReference>
<dbReference type="InterPro" id="IPR011601">
    <property type="entry name" value="MurB_C"/>
</dbReference>
<evidence type="ECO:0000256" key="2">
    <source>
        <dbReference type="ARBA" id="ARBA00003921"/>
    </source>
</evidence>
<keyword evidence="14" id="KW-0131">Cell cycle</keyword>
<reference evidence="18" key="1">
    <citation type="submission" date="2020-05" db="EMBL/GenBank/DDBJ databases">
        <authorList>
            <person name="Chiriac C."/>
            <person name="Salcher M."/>
            <person name="Ghai R."/>
            <person name="Kavagutti S V."/>
        </authorList>
    </citation>
    <scope>NUCLEOTIDE SEQUENCE</scope>
</reference>
<evidence type="ECO:0000256" key="15">
    <source>
        <dbReference type="ARBA" id="ARBA00023316"/>
    </source>
</evidence>
<comment type="pathway">
    <text evidence="4">Cell wall biogenesis; peptidoglycan biosynthesis.</text>
</comment>
<dbReference type="EMBL" id="CAEZSZ010000086">
    <property type="protein sequence ID" value="CAB4558201.1"/>
    <property type="molecule type" value="Genomic_DNA"/>
</dbReference>
<evidence type="ECO:0000259" key="17">
    <source>
        <dbReference type="PROSITE" id="PS51387"/>
    </source>
</evidence>
<dbReference type="InterPro" id="IPR016167">
    <property type="entry name" value="FAD-bd_PCMH_sub1"/>
</dbReference>
<gene>
    <name evidence="18" type="ORF">UFOPK1561_00734</name>
</gene>
<keyword evidence="9" id="KW-0274">FAD</keyword>
<dbReference type="HAMAP" id="MF_00037">
    <property type="entry name" value="MurB"/>
    <property type="match status" value="1"/>
</dbReference>
<evidence type="ECO:0000256" key="13">
    <source>
        <dbReference type="ARBA" id="ARBA00023002"/>
    </source>
</evidence>
<dbReference type="PROSITE" id="PS51387">
    <property type="entry name" value="FAD_PCMH"/>
    <property type="match status" value="1"/>
</dbReference>
<dbReference type="Gene3D" id="3.30.465.10">
    <property type="match status" value="1"/>
</dbReference>
<dbReference type="InterPro" id="IPR016166">
    <property type="entry name" value="FAD-bd_PCMH"/>
</dbReference>
<dbReference type="GO" id="GO:0071555">
    <property type="term" value="P:cell wall organization"/>
    <property type="evidence" value="ECO:0007669"/>
    <property type="project" value="UniProtKB-KW"/>
</dbReference>
<dbReference type="InterPro" id="IPR016169">
    <property type="entry name" value="FAD-bd_PCMH_sub2"/>
</dbReference>
<dbReference type="InterPro" id="IPR036635">
    <property type="entry name" value="MurB_C_sf"/>
</dbReference>
<evidence type="ECO:0000256" key="8">
    <source>
        <dbReference type="ARBA" id="ARBA00022630"/>
    </source>
</evidence>
<dbReference type="NCBIfam" id="TIGR00179">
    <property type="entry name" value="murB"/>
    <property type="match status" value="1"/>
</dbReference>
<dbReference type="Gene3D" id="3.30.43.10">
    <property type="entry name" value="Uridine Diphospho-n-acetylenolpyruvylglucosamine Reductase, domain 2"/>
    <property type="match status" value="1"/>
</dbReference>
<keyword evidence="12" id="KW-0573">Peptidoglycan synthesis</keyword>
<evidence type="ECO:0000256" key="16">
    <source>
        <dbReference type="ARBA" id="ARBA00048914"/>
    </source>
</evidence>
<dbReference type="GO" id="GO:0008762">
    <property type="term" value="F:UDP-N-acetylmuramate dehydrogenase activity"/>
    <property type="evidence" value="ECO:0007669"/>
    <property type="project" value="UniProtKB-EC"/>
</dbReference>
<comment type="catalytic activity">
    <reaction evidence="16">
        <text>UDP-N-acetyl-alpha-D-muramate + NADP(+) = UDP-N-acetyl-3-O-(1-carboxyvinyl)-alpha-D-glucosamine + NADPH + H(+)</text>
        <dbReference type="Rhea" id="RHEA:12248"/>
        <dbReference type="ChEBI" id="CHEBI:15378"/>
        <dbReference type="ChEBI" id="CHEBI:57783"/>
        <dbReference type="ChEBI" id="CHEBI:58349"/>
        <dbReference type="ChEBI" id="CHEBI:68483"/>
        <dbReference type="ChEBI" id="CHEBI:70757"/>
        <dbReference type="EC" id="1.3.1.98"/>
    </reaction>
</comment>
<dbReference type="Gene3D" id="3.90.78.10">
    <property type="entry name" value="UDP-N-acetylenolpyruvoylglucosamine reductase, C-terminal domain"/>
    <property type="match status" value="1"/>
</dbReference>
<protein>
    <recommendedName>
        <fullName evidence="5">UDP-N-acetylmuramate dehydrogenase</fullName>
        <ecNumber evidence="5">1.3.1.98</ecNumber>
    </recommendedName>
</protein>
<feature type="domain" description="FAD-binding PCMH-type" evidence="17">
    <location>
        <begin position="17"/>
        <end position="188"/>
    </location>
</feature>
<dbReference type="GO" id="GO:0005829">
    <property type="term" value="C:cytosol"/>
    <property type="evidence" value="ECO:0007669"/>
    <property type="project" value="TreeGrafter"/>
</dbReference>
<dbReference type="EC" id="1.3.1.98" evidence="5"/>
<dbReference type="SUPFAM" id="SSF56194">
    <property type="entry name" value="Uridine diphospho-N-Acetylenolpyruvylglucosamine reductase, MurB, C-terminal domain"/>
    <property type="match status" value="1"/>
</dbReference>
<evidence type="ECO:0000256" key="5">
    <source>
        <dbReference type="ARBA" id="ARBA00012518"/>
    </source>
</evidence>
<evidence type="ECO:0000256" key="14">
    <source>
        <dbReference type="ARBA" id="ARBA00023306"/>
    </source>
</evidence>
<dbReference type="PANTHER" id="PTHR21071">
    <property type="entry name" value="UDP-N-ACETYLENOLPYRUVOYLGLUCOSAMINE REDUCTASE"/>
    <property type="match status" value="1"/>
</dbReference>
<keyword evidence="6" id="KW-0963">Cytoplasm</keyword>
<keyword evidence="15" id="KW-0961">Cell wall biogenesis/degradation</keyword>
<evidence type="ECO:0000313" key="18">
    <source>
        <dbReference type="EMBL" id="CAB4558201.1"/>
    </source>
</evidence>
<dbReference type="InterPro" id="IPR006094">
    <property type="entry name" value="Oxid_FAD_bind_N"/>
</dbReference>
<keyword evidence="11" id="KW-0133">Cell shape</keyword>
<evidence type="ECO:0000256" key="4">
    <source>
        <dbReference type="ARBA" id="ARBA00004752"/>
    </source>
</evidence>
<organism evidence="18">
    <name type="scientific">freshwater metagenome</name>
    <dbReference type="NCBI Taxonomy" id="449393"/>
    <lineage>
        <taxon>unclassified sequences</taxon>
        <taxon>metagenomes</taxon>
        <taxon>ecological metagenomes</taxon>
    </lineage>
</organism>
<dbReference type="AlphaFoldDB" id="A0A6J6D2H6"/>
<dbReference type="InterPro" id="IPR003170">
    <property type="entry name" value="MurB"/>
</dbReference>
<keyword evidence="10" id="KW-0521">NADP</keyword>
<dbReference type="InterPro" id="IPR036318">
    <property type="entry name" value="FAD-bd_PCMH-like_sf"/>
</dbReference>
<dbReference type="Pfam" id="PF02873">
    <property type="entry name" value="MurB_C"/>
    <property type="match status" value="1"/>
</dbReference>
<accession>A0A6J6D2H6</accession>
<evidence type="ECO:0000256" key="9">
    <source>
        <dbReference type="ARBA" id="ARBA00022827"/>
    </source>
</evidence>
<dbReference type="SUPFAM" id="SSF56176">
    <property type="entry name" value="FAD-binding/transporter-associated domain-like"/>
    <property type="match status" value="1"/>
</dbReference>
<dbReference type="Pfam" id="PF01565">
    <property type="entry name" value="FAD_binding_4"/>
    <property type="match status" value="1"/>
</dbReference>
<comment type="subcellular location">
    <subcellularLocation>
        <location evidence="3">Cytoplasm</location>
    </subcellularLocation>
</comment>
<dbReference type="GO" id="GO:0071949">
    <property type="term" value="F:FAD binding"/>
    <property type="evidence" value="ECO:0007669"/>
    <property type="project" value="InterPro"/>
</dbReference>
<comment type="cofactor">
    <cofactor evidence="1">
        <name>FAD</name>
        <dbReference type="ChEBI" id="CHEBI:57692"/>
    </cofactor>
</comment>
<keyword evidence="7" id="KW-0132">Cell division</keyword>
<keyword evidence="8" id="KW-0285">Flavoprotein</keyword>
<evidence type="ECO:0000256" key="11">
    <source>
        <dbReference type="ARBA" id="ARBA00022960"/>
    </source>
</evidence>
<dbReference type="GO" id="GO:0051301">
    <property type="term" value="P:cell division"/>
    <property type="evidence" value="ECO:0007669"/>
    <property type="project" value="UniProtKB-KW"/>
</dbReference>
<dbReference type="GO" id="GO:0008360">
    <property type="term" value="P:regulation of cell shape"/>
    <property type="evidence" value="ECO:0007669"/>
    <property type="project" value="UniProtKB-KW"/>
</dbReference>
<dbReference type="UniPathway" id="UPA00219"/>
<evidence type="ECO:0000256" key="3">
    <source>
        <dbReference type="ARBA" id="ARBA00004496"/>
    </source>
</evidence>
<dbReference type="GO" id="GO:0009252">
    <property type="term" value="P:peptidoglycan biosynthetic process"/>
    <property type="evidence" value="ECO:0007669"/>
    <property type="project" value="UniProtKB-UniPathway"/>
</dbReference>
<evidence type="ECO:0000256" key="10">
    <source>
        <dbReference type="ARBA" id="ARBA00022857"/>
    </source>
</evidence>
<evidence type="ECO:0000256" key="6">
    <source>
        <dbReference type="ARBA" id="ARBA00022490"/>
    </source>
</evidence>
<evidence type="ECO:0000256" key="1">
    <source>
        <dbReference type="ARBA" id="ARBA00001974"/>
    </source>
</evidence>
<comment type="function">
    <text evidence="2">Cell wall formation.</text>
</comment>
<evidence type="ECO:0000256" key="7">
    <source>
        <dbReference type="ARBA" id="ARBA00022618"/>
    </source>
</evidence>
<proteinExistence type="inferred from homology"/>